<gene>
    <name evidence="3" type="ORF">H2201_008082</name>
</gene>
<evidence type="ECO:0000313" key="3">
    <source>
        <dbReference type="EMBL" id="KAJ9657676.1"/>
    </source>
</evidence>
<feature type="region of interest" description="Disordered" evidence="2">
    <location>
        <begin position="502"/>
        <end position="564"/>
    </location>
</feature>
<sequence>MSTNKSSKPTNNGRPLMPALASTRTAKTPLTPKLAVSTTPASTNRRPTKSDIEPIPGPASRADMSTPVKAFLSTNITPRSSSRKSHIGSRQSTPSGTPTGTPSDAQPDSTPVLDRPRGKGNGGIEFGSGSGYSTAAVRRPKSVVSGVSGCHTAPTVKSPSIVGSRTQSPERENSMFFHASDSKPQEPSQRPPKPSPTFFYANGEQITPDERPPAPSPPLSAVSRSSRSRPQSIFFHADGTSQTPPPIASSSDSYLAASNPTQYPPSLRPPSPAKDNIHLSYRKGASQVMRPTVHRPSVLPPLSTPPTHVQSVEGRSSRRSSAGSAAGASRHGHAKTASISSIDSARSASGTLPSSSATPTATKHASLHTPLHNTWSPSSPTTTAPLPRSRTASFASEPRRQPPTTNTPTFPSTQPQTQRQPSVSLPQSPTKAAFAPHGSGQSLQQLNELAASARRERKVLDLEISNSSLLAINRQLERQVWRQKAELRRWRRMSRRERFSLATHARSEAEDEEGEGLAEGASGLLDGSSDSASEDGLLDDEEEEDESDESSLSPSALAHRDERHRLKDEKRLRLDLSRHRELLVDSQKLNQSLKRCLGWTEELIKEGQKALEYRIRVSDVRLGGRILGAEAGEEGESMADEEDPEDVSALSGLGGGGGGLLGVWKPPDGGAARSGAEFEEEGTDKDSGVEMEGGHAAPVHENRRSFVTRDSF</sequence>
<evidence type="ECO:0000256" key="1">
    <source>
        <dbReference type="SAM" id="Coils"/>
    </source>
</evidence>
<protein>
    <recommendedName>
        <fullName evidence="5">BZIP domain-containing protein</fullName>
    </recommendedName>
</protein>
<feature type="compositionally biased region" description="Polar residues" evidence="2">
    <location>
        <begin position="248"/>
        <end position="261"/>
    </location>
</feature>
<dbReference type="PANTHER" id="PTHR38701">
    <property type="entry name" value="CHROMOSOME 8, WHOLE GENOME SHOTGUN SEQUENCE"/>
    <property type="match status" value="1"/>
</dbReference>
<keyword evidence="1" id="KW-0175">Coiled coil</keyword>
<feature type="compositionally biased region" description="Low complexity" evidence="2">
    <location>
        <begin position="337"/>
        <end position="364"/>
    </location>
</feature>
<feature type="region of interest" description="Disordered" evidence="2">
    <location>
        <begin position="633"/>
        <end position="712"/>
    </location>
</feature>
<reference evidence="3" key="1">
    <citation type="submission" date="2022-10" db="EMBL/GenBank/DDBJ databases">
        <title>Culturing micro-colonial fungi from biological soil crusts in the Mojave desert and describing Neophaeococcomyces mojavensis, and introducing the new genera and species Taxawa tesnikishii.</title>
        <authorList>
            <person name="Kurbessoian T."/>
            <person name="Stajich J.E."/>
        </authorList>
    </citation>
    <scope>NUCLEOTIDE SEQUENCE</scope>
    <source>
        <strain evidence="3">TK_1</strain>
    </source>
</reference>
<feature type="compositionally biased region" description="Low complexity" evidence="2">
    <location>
        <begin position="518"/>
        <end position="531"/>
    </location>
</feature>
<feature type="compositionally biased region" description="Gly residues" evidence="2">
    <location>
        <begin position="119"/>
        <end position="130"/>
    </location>
</feature>
<feature type="compositionally biased region" description="Low complexity" evidence="2">
    <location>
        <begin position="376"/>
        <end position="392"/>
    </location>
</feature>
<feature type="compositionally biased region" description="Polar residues" evidence="2">
    <location>
        <begin position="155"/>
        <end position="167"/>
    </location>
</feature>
<dbReference type="Proteomes" id="UP001172684">
    <property type="component" value="Unassembled WGS sequence"/>
</dbReference>
<feature type="compositionally biased region" description="Pro residues" evidence="2">
    <location>
        <begin position="262"/>
        <end position="272"/>
    </location>
</feature>
<keyword evidence="4" id="KW-1185">Reference proteome</keyword>
<evidence type="ECO:0000313" key="4">
    <source>
        <dbReference type="Proteomes" id="UP001172684"/>
    </source>
</evidence>
<feature type="compositionally biased region" description="Polar residues" evidence="2">
    <location>
        <begin position="1"/>
        <end position="13"/>
    </location>
</feature>
<dbReference type="EMBL" id="JAPDRL010000097">
    <property type="protein sequence ID" value="KAJ9657676.1"/>
    <property type="molecule type" value="Genomic_DNA"/>
</dbReference>
<feature type="compositionally biased region" description="Polar residues" evidence="2">
    <location>
        <begin position="36"/>
        <end position="45"/>
    </location>
</feature>
<feature type="coiled-coil region" evidence="1">
    <location>
        <begin position="443"/>
        <end position="493"/>
    </location>
</feature>
<feature type="compositionally biased region" description="Low complexity" evidence="2">
    <location>
        <begin position="319"/>
        <end position="329"/>
    </location>
</feature>
<evidence type="ECO:0008006" key="5">
    <source>
        <dbReference type="Google" id="ProtNLM"/>
    </source>
</evidence>
<accession>A0ABQ9NKG6</accession>
<feature type="compositionally biased region" description="Low complexity" evidence="2">
    <location>
        <begin position="219"/>
        <end position="230"/>
    </location>
</feature>
<organism evidence="3 4">
    <name type="scientific">Coniosporium apollinis</name>
    <dbReference type="NCBI Taxonomy" id="61459"/>
    <lineage>
        <taxon>Eukaryota</taxon>
        <taxon>Fungi</taxon>
        <taxon>Dikarya</taxon>
        <taxon>Ascomycota</taxon>
        <taxon>Pezizomycotina</taxon>
        <taxon>Dothideomycetes</taxon>
        <taxon>Dothideomycetes incertae sedis</taxon>
        <taxon>Coniosporium</taxon>
    </lineage>
</organism>
<evidence type="ECO:0000256" key="2">
    <source>
        <dbReference type="SAM" id="MobiDB-lite"/>
    </source>
</evidence>
<feature type="compositionally biased region" description="Gly residues" evidence="2">
    <location>
        <begin position="652"/>
        <end position="661"/>
    </location>
</feature>
<feature type="compositionally biased region" description="Acidic residues" evidence="2">
    <location>
        <begin position="532"/>
        <end position="549"/>
    </location>
</feature>
<feature type="region of interest" description="Disordered" evidence="2">
    <location>
        <begin position="1"/>
        <end position="441"/>
    </location>
</feature>
<dbReference type="PANTHER" id="PTHR38701:SF1">
    <property type="entry name" value="UP-REGULATED DURING SEPTATION PROTEIN 1 DOMAIN-CONTAINING PROTEIN"/>
    <property type="match status" value="1"/>
</dbReference>
<name>A0ABQ9NKG6_9PEZI</name>
<proteinExistence type="predicted"/>
<feature type="compositionally biased region" description="Acidic residues" evidence="2">
    <location>
        <begin position="633"/>
        <end position="646"/>
    </location>
</feature>
<feature type="compositionally biased region" description="Low complexity" evidence="2">
    <location>
        <begin position="92"/>
        <end position="103"/>
    </location>
</feature>
<comment type="caution">
    <text evidence="3">The sequence shown here is derived from an EMBL/GenBank/DDBJ whole genome shotgun (WGS) entry which is preliminary data.</text>
</comment>
<feature type="compositionally biased region" description="Low complexity" evidence="2">
    <location>
        <begin position="402"/>
        <end position="421"/>
    </location>
</feature>